<dbReference type="EMBL" id="CP001050">
    <property type="protein sequence ID" value="ACF30467.1"/>
    <property type="molecule type" value="Genomic_DNA"/>
</dbReference>
<gene>
    <name evidence="2" type="ordered locus">NGK_1828</name>
</gene>
<proteinExistence type="predicted"/>
<protein>
    <submittedName>
        <fullName evidence="2">Uncharacterized protein</fullName>
    </submittedName>
</protein>
<sequence length="46" mass="5342">MFYHSKTGDKKISRYRCVRRPNINESKYETTGPKFHLPSPQASDAV</sequence>
<dbReference type="KEGG" id="ngk:NGK_1828"/>
<organism evidence="2 3">
    <name type="scientific">Neisseria gonorrhoeae (strain NCCP11945)</name>
    <dbReference type="NCBI Taxonomy" id="521006"/>
    <lineage>
        <taxon>Bacteria</taxon>
        <taxon>Pseudomonadati</taxon>
        <taxon>Pseudomonadota</taxon>
        <taxon>Betaproteobacteria</taxon>
        <taxon>Neisseriales</taxon>
        <taxon>Neisseriaceae</taxon>
        <taxon>Neisseria</taxon>
    </lineage>
</organism>
<name>B4RQD2_NEIG2</name>
<dbReference type="HOGENOM" id="CLU_3186216_0_0_4"/>
<evidence type="ECO:0000313" key="3">
    <source>
        <dbReference type="Proteomes" id="UP000002564"/>
    </source>
</evidence>
<dbReference type="Proteomes" id="UP000002564">
    <property type="component" value="Chromosome"/>
</dbReference>
<accession>B4RQD2</accession>
<reference evidence="2 3" key="1">
    <citation type="journal article" date="2008" name="J. Bacteriol.">
        <title>Complete genome sequence of Neisseria gonorrhoeae NCCP11945.</title>
        <authorList>
            <person name="Chung G.T."/>
            <person name="Yoo J.S."/>
            <person name="Oh H.B."/>
            <person name="Lee Y.S."/>
            <person name="Cha S.H."/>
            <person name="Kim S.J."/>
            <person name="Yoo C.K."/>
        </authorList>
    </citation>
    <scope>NUCLEOTIDE SEQUENCE [LARGE SCALE GENOMIC DNA]</scope>
    <source>
        <strain evidence="2 3">NCCP11945</strain>
    </source>
</reference>
<dbReference type="AlphaFoldDB" id="B4RQD2"/>
<evidence type="ECO:0000313" key="2">
    <source>
        <dbReference type="EMBL" id="ACF30467.1"/>
    </source>
</evidence>
<feature type="region of interest" description="Disordered" evidence="1">
    <location>
        <begin position="20"/>
        <end position="46"/>
    </location>
</feature>
<evidence type="ECO:0000256" key="1">
    <source>
        <dbReference type="SAM" id="MobiDB-lite"/>
    </source>
</evidence>